<keyword evidence="4" id="KW-1185">Reference proteome</keyword>
<dbReference type="InterPro" id="IPR041854">
    <property type="entry name" value="BFD-like_2Fe2S-bd_dom_sf"/>
</dbReference>
<dbReference type="Pfam" id="PF04324">
    <property type="entry name" value="Fer2_BFD"/>
    <property type="match status" value="1"/>
</dbReference>
<dbReference type="SUPFAM" id="SSF54373">
    <property type="entry name" value="FAD-linked reductases, C-terminal domain"/>
    <property type="match status" value="1"/>
</dbReference>
<dbReference type="OrthoDB" id="9801699at2"/>
<dbReference type="InterPro" id="IPR007419">
    <property type="entry name" value="BFD-like_2Fe2S-bd_dom"/>
</dbReference>
<evidence type="ECO:0000259" key="1">
    <source>
        <dbReference type="Pfam" id="PF01266"/>
    </source>
</evidence>
<dbReference type="EMBL" id="SOAZ01000007">
    <property type="protein sequence ID" value="TDT61279.1"/>
    <property type="molecule type" value="Genomic_DNA"/>
</dbReference>
<reference evidence="3 4" key="1">
    <citation type="submission" date="2019-03" db="EMBL/GenBank/DDBJ databases">
        <title>Genomic Encyclopedia of Type Strains, Phase IV (KMG-IV): sequencing the most valuable type-strain genomes for metagenomic binning, comparative biology and taxonomic classification.</title>
        <authorList>
            <person name="Goeker M."/>
        </authorList>
    </citation>
    <scope>NUCLEOTIDE SEQUENCE [LARGE SCALE GENOMIC DNA]</scope>
    <source>
        <strain evidence="3 4">DSM 24455</strain>
    </source>
</reference>
<dbReference type="InterPro" id="IPR036188">
    <property type="entry name" value="FAD/NAD-bd_sf"/>
</dbReference>
<gene>
    <name evidence="3" type="ORF">EDD71_1073</name>
</gene>
<dbReference type="RefSeq" id="WP_133627765.1">
    <property type="nucleotide sequence ID" value="NZ_SOAZ01000007.1"/>
</dbReference>
<dbReference type="AlphaFoldDB" id="A0A4R7KQ59"/>
<evidence type="ECO:0000313" key="4">
    <source>
        <dbReference type="Proteomes" id="UP000295325"/>
    </source>
</evidence>
<dbReference type="CDD" id="cd19946">
    <property type="entry name" value="GlpA-like_Fer2_BFD-like"/>
    <property type="match status" value="1"/>
</dbReference>
<dbReference type="SUPFAM" id="SSF51905">
    <property type="entry name" value="FAD/NAD(P)-binding domain"/>
    <property type="match status" value="1"/>
</dbReference>
<dbReference type="Gene3D" id="1.10.10.1100">
    <property type="entry name" value="BFD-like [2Fe-2S]-binding domain"/>
    <property type="match status" value="1"/>
</dbReference>
<sequence>MLKFDVVIIGGGITGTAIARELSKFDLKAALLEANMDIASGTTKGNGGVIHSGYDPNPSTMKAKVNCKGALMYPKLAKELGFEYKNTGSMVVGFEDKDTEVLNKLYENGKKNGVPGLRIIERDEIFKIEPRVNRAAKYALYAPTAGIADPFEVAIAFAENASENDVKIYRNQKVVGITKNDEFFNITTQNREYQARFIVNAAGVYGDYIAKLVGIEDYEIKPRFGELLVMDKAIGFELNTVLFPLPGNRTKGIVVIPTVHGNIIVGSTARMTEDKEDISVTKEGIEELLNGAKHLVPDIEKRFLIRQFAGLRPVETNTNDFVIEASKKVKGFINAIGIQSPGVASAPAIAEMVRDILSNEGLDLKEKKSFNPYRTPILDFSELTDEEKDELIRKKPSYGRVICRCETVTEGEILSAINRPVGAVTVDGVKRRTRAGMGRCQGGFCQHRIVSILSRELGIPKDEVLLENEKSKLIFGKMKGQEESRE</sequence>
<evidence type="ECO:0000313" key="3">
    <source>
        <dbReference type="EMBL" id="TDT61279.1"/>
    </source>
</evidence>
<dbReference type="Gene3D" id="3.30.9.10">
    <property type="entry name" value="D-Amino Acid Oxidase, subunit A, domain 2"/>
    <property type="match status" value="1"/>
</dbReference>
<organism evidence="3 4">
    <name type="scientific">Fonticella tunisiensis</name>
    <dbReference type="NCBI Taxonomy" id="1096341"/>
    <lineage>
        <taxon>Bacteria</taxon>
        <taxon>Bacillati</taxon>
        <taxon>Bacillota</taxon>
        <taxon>Clostridia</taxon>
        <taxon>Eubacteriales</taxon>
        <taxon>Clostridiaceae</taxon>
        <taxon>Fonticella</taxon>
    </lineage>
</organism>
<evidence type="ECO:0000259" key="2">
    <source>
        <dbReference type="Pfam" id="PF04324"/>
    </source>
</evidence>
<feature type="domain" description="BFD-like [2Fe-2S]-binding" evidence="2">
    <location>
        <begin position="401"/>
        <end position="454"/>
    </location>
</feature>
<dbReference type="InterPro" id="IPR006076">
    <property type="entry name" value="FAD-dep_OxRdtase"/>
</dbReference>
<name>A0A4R7KQ59_9CLOT</name>
<comment type="caution">
    <text evidence="3">The sequence shown here is derived from an EMBL/GenBank/DDBJ whole genome shotgun (WGS) entry which is preliminary data.</text>
</comment>
<dbReference type="PANTHER" id="PTHR42720:SF1">
    <property type="entry name" value="GLYCEROL 3-PHOSPHATE OXIDASE"/>
    <property type="match status" value="1"/>
</dbReference>
<protein>
    <submittedName>
        <fullName evidence="3">Glycerol-3-phosphate dehydrogenase</fullName>
    </submittedName>
</protein>
<dbReference type="Gene3D" id="3.50.50.60">
    <property type="entry name" value="FAD/NAD(P)-binding domain"/>
    <property type="match status" value="1"/>
</dbReference>
<dbReference type="InterPro" id="IPR052745">
    <property type="entry name" value="G3P_Oxidase/Oxidoreductase"/>
</dbReference>
<proteinExistence type="predicted"/>
<dbReference type="Proteomes" id="UP000295325">
    <property type="component" value="Unassembled WGS sequence"/>
</dbReference>
<accession>A0A4R7KQ59</accession>
<dbReference type="Pfam" id="PF01266">
    <property type="entry name" value="DAO"/>
    <property type="match status" value="1"/>
</dbReference>
<feature type="domain" description="FAD dependent oxidoreductase" evidence="1">
    <location>
        <begin position="5"/>
        <end position="355"/>
    </location>
</feature>
<dbReference type="PANTHER" id="PTHR42720">
    <property type="entry name" value="GLYCEROL-3-PHOSPHATE DEHYDROGENASE"/>
    <property type="match status" value="1"/>
</dbReference>